<dbReference type="Proteomes" id="UP001500795">
    <property type="component" value="Unassembled WGS sequence"/>
</dbReference>
<keyword evidence="2" id="KW-1185">Reference proteome</keyword>
<comment type="caution">
    <text evidence="1">The sequence shown here is derived from an EMBL/GenBank/DDBJ whole genome shotgun (WGS) entry which is preliminary data.</text>
</comment>
<sequence length="83" mass="9335">MSEKTELTISLNADTARLFAEYEAFTRVTPEHYVQQLIEKTLPTLEAMVGALRDANGDEEAVMELFGKKMAESLLKQKQAQTN</sequence>
<dbReference type="EMBL" id="BAABCX010000002">
    <property type="protein sequence ID" value="GAA3541496.1"/>
    <property type="molecule type" value="Genomic_DNA"/>
</dbReference>
<dbReference type="RefSeq" id="WP_344957838.1">
    <property type="nucleotide sequence ID" value="NZ_BAABCX010000002.1"/>
</dbReference>
<evidence type="ECO:0000313" key="1">
    <source>
        <dbReference type="EMBL" id="GAA3541496.1"/>
    </source>
</evidence>
<gene>
    <name evidence="1" type="ORF">GCM10022394_21780</name>
</gene>
<organism evidence="1 2">
    <name type="scientific">Zobellella aerophila</name>
    <dbReference type="NCBI Taxonomy" id="870480"/>
    <lineage>
        <taxon>Bacteria</taxon>
        <taxon>Pseudomonadati</taxon>
        <taxon>Pseudomonadota</taxon>
        <taxon>Gammaproteobacteria</taxon>
        <taxon>Aeromonadales</taxon>
        <taxon>Aeromonadaceae</taxon>
        <taxon>Zobellella</taxon>
    </lineage>
</organism>
<name>A0ABP6VU62_9GAMM</name>
<accession>A0ABP6VU62</accession>
<protein>
    <submittedName>
        <fullName evidence="1">Uncharacterized protein</fullName>
    </submittedName>
</protein>
<evidence type="ECO:0000313" key="2">
    <source>
        <dbReference type="Proteomes" id="UP001500795"/>
    </source>
</evidence>
<proteinExistence type="predicted"/>
<reference evidence="2" key="1">
    <citation type="journal article" date="2019" name="Int. J. Syst. Evol. Microbiol.">
        <title>The Global Catalogue of Microorganisms (GCM) 10K type strain sequencing project: providing services to taxonomists for standard genome sequencing and annotation.</title>
        <authorList>
            <consortium name="The Broad Institute Genomics Platform"/>
            <consortium name="The Broad Institute Genome Sequencing Center for Infectious Disease"/>
            <person name="Wu L."/>
            <person name="Ma J."/>
        </authorList>
    </citation>
    <scope>NUCLEOTIDE SEQUENCE [LARGE SCALE GENOMIC DNA]</scope>
    <source>
        <strain evidence="2">JCM 17110</strain>
    </source>
</reference>